<proteinExistence type="predicted"/>
<evidence type="ECO:0000313" key="3">
    <source>
        <dbReference type="Proteomes" id="UP001248067"/>
    </source>
</evidence>
<keyword evidence="3" id="KW-1185">Reference proteome</keyword>
<name>A0ABU2E1G9_9BURK</name>
<dbReference type="Proteomes" id="UP001248067">
    <property type="component" value="Unassembled WGS sequence"/>
</dbReference>
<keyword evidence="1" id="KW-0472">Membrane</keyword>
<keyword evidence="1" id="KW-1133">Transmembrane helix</keyword>
<comment type="caution">
    <text evidence="2">The sequence shown here is derived from an EMBL/GenBank/DDBJ whole genome shotgun (WGS) entry which is preliminary data.</text>
</comment>
<gene>
    <name evidence="2" type="ORF">FEQ00_02138</name>
</gene>
<dbReference type="RefSeq" id="WP_012431367.1">
    <property type="nucleotide sequence ID" value="NZ_CADFDQ010000009.1"/>
</dbReference>
<accession>A0ABU2E1G9</accession>
<reference evidence="2 3" key="1">
    <citation type="submission" date="2019-06" db="EMBL/GenBank/DDBJ databases">
        <title>Evolution of Burkholderia multivorans in the lungs of Cystic Fibrosis patients.</title>
        <authorList>
            <person name="Moreira L.M."/>
        </authorList>
    </citation>
    <scope>NUCLEOTIDE SEQUENCE [LARGE SCALE GENOMIC DNA]</scope>
    <source>
        <strain evidence="2 3">VC13239</strain>
    </source>
</reference>
<dbReference type="EMBL" id="VJSY01000013">
    <property type="protein sequence ID" value="MDR8753722.1"/>
    <property type="molecule type" value="Genomic_DNA"/>
</dbReference>
<keyword evidence="1" id="KW-0812">Transmembrane</keyword>
<feature type="transmembrane region" description="Helical" evidence="1">
    <location>
        <begin position="20"/>
        <end position="42"/>
    </location>
</feature>
<evidence type="ECO:0000313" key="2">
    <source>
        <dbReference type="EMBL" id="MDR8753722.1"/>
    </source>
</evidence>
<protein>
    <submittedName>
        <fullName evidence="2">Uncharacterized protein</fullName>
    </submittedName>
</protein>
<sequence length="48" mass="5030">MSELIKTIAESIELLADKSAALMPLLQIIAIIIALVVIGLMVTHGSKG</sequence>
<organism evidence="2 3">
    <name type="scientific">Burkholderia pseudomultivorans</name>
    <dbReference type="NCBI Taxonomy" id="1207504"/>
    <lineage>
        <taxon>Bacteria</taxon>
        <taxon>Pseudomonadati</taxon>
        <taxon>Pseudomonadota</taxon>
        <taxon>Betaproteobacteria</taxon>
        <taxon>Burkholderiales</taxon>
        <taxon>Burkholderiaceae</taxon>
        <taxon>Burkholderia</taxon>
        <taxon>Burkholderia cepacia complex</taxon>
    </lineage>
</organism>
<evidence type="ECO:0000256" key="1">
    <source>
        <dbReference type="SAM" id="Phobius"/>
    </source>
</evidence>